<dbReference type="Proteomes" id="UP000653644">
    <property type="component" value="Unassembled WGS sequence"/>
</dbReference>
<feature type="region of interest" description="Disordered" evidence="1">
    <location>
        <begin position="36"/>
        <end position="67"/>
    </location>
</feature>
<gene>
    <name evidence="2" type="ORF">GCM10010345_21470</name>
</gene>
<reference evidence="3" key="1">
    <citation type="journal article" date="2019" name="Int. J. Syst. Evol. Microbiol.">
        <title>The Global Catalogue of Microorganisms (GCM) 10K type strain sequencing project: providing services to taxonomists for standard genome sequencing and annotation.</title>
        <authorList>
            <consortium name="The Broad Institute Genomics Platform"/>
            <consortium name="The Broad Institute Genome Sequencing Center for Infectious Disease"/>
            <person name="Wu L."/>
            <person name="Ma J."/>
        </authorList>
    </citation>
    <scope>NUCLEOTIDE SEQUENCE [LARGE SCALE GENOMIC DNA]</scope>
    <source>
        <strain evidence="3">JCM 4733</strain>
    </source>
</reference>
<protein>
    <submittedName>
        <fullName evidence="2">Uncharacterized protein</fullName>
    </submittedName>
</protein>
<organism evidence="2 3">
    <name type="scientific">Streptomyces canarius</name>
    <dbReference type="NCBI Taxonomy" id="285453"/>
    <lineage>
        <taxon>Bacteria</taxon>
        <taxon>Bacillati</taxon>
        <taxon>Actinomycetota</taxon>
        <taxon>Actinomycetes</taxon>
        <taxon>Kitasatosporales</taxon>
        <taxon>Streptomycetaceae</taxon>
        <taxon>Streptomyces</taxon>
    </lineage>
</organism>
<evidence type="ECO:0000313" key="2">
    <source>
        <dbReference type="EMBL" id="GHA16309.1"/>
    </source>
</evidence>
<evidence type="ECO:0000256" key="1">
    <source>
        <dbReference type="SAM" id="MobiDB-lite"/>
    </source>
</evidence>
<comment type="caution">
    <text evidence="2">The sequence shown here is derived from an EMBL/GenBank/DDBJ whole genome shotgun (WGS) entry which is preliminary data.</text>
</comment>
<name>A0ABQ3CHR6_9ACTN</name>
<sequence length="67" mass="7167">MCVLTPHHQAVHPTAGLDTPEPGGLLGSPCLPWGKSGESPALTRNGVCGDLWSSREPDRPWRGQRPV</sequence>
<feature type="region of interest" description="Disordered" evidence="1">
    <location>
        <begin position="1"/>
        <end position="23"/>
    </location>
</feature>
<accession>A0ABQ3CHR6</accession>
<evidence type="ECO:0000313" key="3">
    <source>
        <dbReference type="Proteomes" id="UP000653644"/>
    </source>
</evidence>
<keyword evidence="3" id="KW-1185">Reference proteome</keyword>
<proteinExistence type="predicted"/>
<dbReference type="EMBL" id="BMVN01000005">
    <property type="protein sequence ID" value="GHA16309.1"/>
    <property type="molecule type" value="Genomic_DNA"/>
</dbReference>